<dbReference type="SUPFAM" id="SSF47090">
    <property type="entry name" value="PGBD-like"/>
    <property type="match status" value="1"/>
</dbReference>
<dbReference type="InterPro" id="IPR038063">
    <property type="entry name" value="Transpep_catalytic_dom"/>
</dbReference>
<evidence type="ECO:0000256" key="1">
    <source>
        <dbReference type="ARBA" id="ARBA00004752"/>
    </source>
</evidence>
<comment type="pathway">
    <text evidence="1 7">Cell wall biogenesis; peptidoglycan biosynthesis.</text>
</comment>
<dbReference type="GO" id="GO:0004180">
    <property type="term" value="F:carboxypeptidase activity"/>
    <property type="evidence" value="ECO:0007669"/>
    <property type="project" value="UniProtKB-ARBA"/>
</dbReference>
<dbReference type="Pfam" id="PF01471">
    <property type="entry name" value="PG_binding_1"/>
    <property type="match status" value="1"/>
</dbReference>
<comment type="similarity">
    <text evidence="2">Belongs to the YkuD family.</text>
</comment>
<name>A0A317MRC9_9GAMM</name>
<keyword evidence="8" id="KW-0732">Signal</keyword>
<dbReference type="InterPro" id="IPR036365">
    <property type="entry name" value="PGBD-like_sf"/>
</dbReference>
<dbReference type="UniPathway" id="UPA00219"/>
<dbReference type="GO" id="GO:0071555">
    <property type="term" value="P:cell wall organization"/>
    <property type="evidence" value="ECO:0007669"/>
    <property type="project" value="UniProtKB-UniRule"/>
</dbReference>
<dbReference type="Proteomes" id="UP000246569">
    <property type="component" value="Unassembled WGS sequence"/>
</dbReference>
<evidence type="ECO:0000313" key="11">
    <source>
        <dbReference type="Proteomes" id="UP000246569"/>
    </source>
</evidence>
<evidence type="ECO:0000256" key="2">
    <source>
        <dbReference type="ARBA" id="ARBA00005992"/>
    </source>
</evidence>
<dbReference type="PANTHER" id="PTHR41533:SF2">
    <property type="entry name" value="BLR7131 PROTEIN"/>
    <property type="match status" value="1"/>
</dbReference>
<dbReference type="Pfam" id="PF03734">
    <property type="entry name" value="YkuD"/>
    <property type="match status" value="1"/>
</dbReference>
<evidence type="ECO:0000259" key="9">
    <source>
        <dbReference type="PROSITE" id="PS52029"/>
    </source>
</evidence>
<evidence type="ECO:0000313" key="10">
    <source>
        <dbReference type="EMBL" id="PWV58871.1"/>
    </source>
</evidence>
<dbReference type="OrthoDB" id="9778545at2"/>
<evidence type="ECO:0000256" key="5">
    <source>
        <dbReference type="ARBA" id="ARBA00022984"/>
    </source>
</evidence>
<dbReference type="Pfam" id="PF20142">
    <property type="entry name" value="Scaffold"/>
    <property type="match status" value="1"/>
</dbReference>
<dbReference type="InterPro" id="IPR005490">
    <property type="entry name" value="LD_TPept_cat_dom"/>
</dbReference>
<evidence type="ECO:0000256" key="3">
    <source>
        <dbReference type="ARBA" id="ARBA00022679"/>
    </source>
</evidence>
<dbReference type="PANTHER" id="PTHR41533">
    <property type="entry name" value="L,D-TRANSPEPTIDASE HI_1667-RELATED"/>
    <property type="match status" value="1"/>
</dbReference>
<reference evidence="10 11" key="1">
    <citation type="submission" date="2018-05" db="EMBL/GenBank/DDBJ databases">
        <title>Genomic Encyclopedia of Type Strains, Phase IV (KMG-IV): sequencing the most valuable type-strain genomes for metagenomic binning, comparative biology and taxonomic classification.</title>
        <authorList>
            <person name="Goeker M."/>
        </authorList>
    </citation>
    <scope>NUCLEOTIDE SEQUENCE [LARGE SCALE GENOMIC DNA]</scope>
    <source>
        <strain evidence="10 11">DSM 23606</strain>
    </source>
</reference>
<gene>
    <name evidence="10" type="ORF">C7443_11352</name>
</gene>
<keyword evidence="11" id="KW-1185">Reference proteome</keyword>
<proteinExistence type="inferred from homology"/>
<dbReference type="GO" id="GO:0016740">
    <property type="term" value="F:transferase activity"/>
    <property type="evidence" value="ECO:0007669"/>
    <property type="project" value="UniProtKB-KW"/>
</dbReference>
<dbReference type="InterPro" id="IPR002477">
    <property type="entry name" value="Peptidoglycan-bd-like"/>
</dbReference>
<evidence type="ECO:0000256" key="6">
    <source>
        <dbReference type="ARBA" id="ARBA00023316"/>
    </source>
</evidence>
<feature type="active site" description="Proton donor/acceptor" evidence="7">
    <location>
        <position position="444"/>
    </location>
</feature>
<feature type="signal peptide" evidence="8">
    <location>
        <begin position="1"/>
        <end position="26"/>
    </location>
</feature>
<accession>A0A317MRC9</accession>
<keyword evidence="3" id="KW-0808">Transferase</keyword>
<dbReference type="GO" id="GO:0009252">
    <property type="term" value="P:peptidoglycan biosynthetic process"/>
    <property type="evidence" value="ECO:0007669"/>
    <property type="project" value="UniProtKB-UniPathway"/>
</dbReference>
<feature type="domain" description="L,D-TPase catalytic" evidence="9">
    <location>
        <begin position="312"/>
        <end position="489"/>
    </location>
</feature>
<dbReference type="RefSeq" id="WP_110020095.1">
    <property type="nucleotide sequence ID" value="NZ_QGTJ01000013.1"/>
</dbReference>
<feature type="chain" id="PRO_5016386856" evidence="8">
    <location>
        <begin position="27"/>
        <end position="543"/>
    </location>
</feature>
<dbReference type="InterPro" id="IPR036366">
    <property type="entry name" value="PGBDSf"/>
</dbReference>
<evidence type="ECO:0000256" key="4">
    <source>
        <dbReference type="ARBA" id="ARBA00022960"/>
    </source>
</evidence>
<dbReference type="InterPro" id="IPR045380">
    <property type="entry name" value="LD_TPept_scaffold_dom"/>
</dbReference>
<comment type="caution">
    <text evidence="10">The sequence shown here is derived from an EMBL/GenBank/DDBJ whole genome shotgun (WGS) entry which is preliminary data.</text>
</comment>
<dbReference type="InterPro" id="IPR052905">
    <property type="entry name" value="LD-transpeptidase_YkuD-like"/>
</dbReference>
<dbReference type="EMBL" id="QGTJ01000013">
    <property type="protein sequence ID" value="PWV58871.1"/>
    <property type="molecule type" value="Genomic_DNA"/>
</dbReference>
<organism evidence="10 11">
    <name type="scientific">Plasticicumulans acidivorans</name>
    <dbReference type="NCBI Taxonomy" id="886464"/>
    <lineage>
        <taxon>Bacteria</taxon>
        <taxon>Pseudomonadati</taxon>
        <taxon>Pseudomonadota</taxon>
        <taxon>Gammaproteobacteria</taxon>
        <taxon>Candidatus Competibacteraceae</taxon>
        <taxon>Plasticicumulans</taxon>
    </lineage>
</organism>
<dbReference type="CDD" id="cd16913">
    <property type="entry name" value="YkuD_like"/>
    <property type="match status" value="1"/>
</dbReference>
<keyword evidence="5 7" id="KW-0573">Peptidoglycan synthesis</keyword>
<dbReference type="Gene3D" id="1.10.101.10">
    <property type="entry name" value="PGBD-like superfamily/PGBD"/>
    <property type="match status" value="1"/>
</dbReference>
<keyword evidence="6 7" id="KW-0961">Cell wall biogenesis/degradation</keyword>
<dbReference type="SUPFAM" id="SSF141523">
    <property type="entry name" value="L,D-transpeptidase catalytic domain-like"/>
    <property type="match status" value="1"/>
</dbReference>
<evidence type="ECO:0000256" key="8">
    <source>
        <dbReference type="SAM" id="SignalP"/>
    </source>
</evidence>
<dbReference type="Gene3D" id="2.40.440.10">
    <property type="entry name" value="L,D-transpeptidase catalytic domain-like"/>
    <property type="match status" value="1"/>
</dbReference>
<keyword evidence="4 7" id="KW-0133">Cell shape</keyword>
<evidence type="ECO:0000256" key="7">
    <source>
        <dbReference type="PROSITE-ProRule" id="PRU01373"/>
    </source>
</evidence>
<dbReference type="AlphaFoldDB" id="A0A317MRC9"/>
<sequence>MRRFLFRLPAQAFLACGLLFALGAQALADTPVHAELQARLQGNAPLQAGGVSLDNRAAIKRFYADRAYAPAWNGKQLAQAQALLAQVAAARDEGLHPADYHHAALKAAVESVQKAPTPQAQVQLELIATDTFLAFGHDLLSGRLDPREIDTTWTLKPRSRDMVKVLQQALQQQDVAAALPALDPPYPGFVRLREALGTLRQQVAAGGWAPVSAIAKGEKLEVGAQDPRIVEIRNRLLVSGDLDATHNDGGELYDEALAEAVRRFQARHGLTEDAVIGPATVWAMNITARERLAQIETNLERWRWLPEDLGYRHILINIPGFELTVEEGGKAVLQAKVVVGTQVKPTPVFTGQMKYLVFSPYWNVPHSIASQELLPQMQRNPERLSRQKMQVITSGGQVLDPNSVNWGAYSQGDFPFRMRQMPGTANPLGRVKFMFPNKYDVYLHDTSNPGLFERSQRTFSHGCIRISKPKELAEYLLGHDPKWTEASIDAAMNSGRERSVPLPEPVPVHMLYWTAWVDEQGVLQFRNDIYQRDRAVVRALRAL</sequence>
<feature type="active site" description="Nucleophile" evidence="7">
    <location>
        <position position="463"/>
    </location>
</feature>
<dbReference type="GO" id="GO:0008360">
    <property type="term" value="P:regulation of cell shape"/>
    <property type="evidence" value="ECO:0007669"/>
    <property type="project" value="UniProtKB-UniRule"/>
</dbReference>
<protein>
    <submittedName>
        <fullName evidence="10">Murein L,D-transpeptidase YcbB/YkuD</fullName>
    </submittedName>
</protein>
<dbReference type="PROSITE" id="PS52029">
    <property type="entry name" value="LD_TPASE"/>
    <property type="match status" value="1"/>
</dbReference>